<gene>
    <name evidence="2" type="ORF">LJ752_07535</name>
</gene>
<accession>A0ABS8GH42</accession>
<dbReference type="EMBL" id="JAJFZQ010000005">
    <property type="protein sequence ID" value="MCC3265894.1"/>
    <property type="molecule type" value="Genomic_DNA"/>
</dbReference>
<keyword evidence="3" id="KW-1185">Reference proteome</keyword>
<evidence type="ECO:0000313" key="3">
    <source>
        <dbReference type="Proteomes" id="UP001139168"/>
    </source>
</evidence>
<dbReference type="RefSeq" id="WP_227890712.1">
    <property type="nucleotide sequence ID" value="NZ_JAJFZQ010000005.1"/>
</dbReference>
<name>A0ABS8GH42_9MICC</name>
<protein>
    <submittedName>
        <fullName evidence="2">Uncharacterized protein</fullName>
    </submittedName>
</protein>
<organism evidence="2 3">
    <name type="scientific">Arthrobacter gengyunqii</name>
    <dbReference type="NCBI Taxonomy" id="2886940"/>
    <lineage>
        <taxon>Bacteria</taxon>
        <taxon>Bacillati</taxon>
        <taxon>Actinomycetota</taxon>
        <taxon>Actinomycetes</taxon>
        <taxon>Micrococcales</taxon>
        <taxon>Micrococcaceae</taxon>
        <taxon>Arthrobacter</taxon>
    </lineage>
</organism>
<dbReference type="Proteomes" id="UP001139168">
    <property type="component" value="Unassembled WGS sequence"/>
</dbReference>
<evidence type="ECO:0000313" key="2">
    <source>
        <dbReference type="EMBL" id="MCC3265894.1"/>
    </source>
</evidence>
<sequence length="249" mass="29011">MTTEEHPCMPNPGALRQSAGGPNVSPFTLGTPVKLYDRTDGTYLHPAPSATAEHCINFWANVQIPDEIITQVENAYYYDRQQEINDDMEDTMREWTVQWMEANPEPPKKAGPAATEQYNQRFRDEHEVQRQAILPEVESKRPVRLYAYDTPQIIRAAQMARHHPDKIKFPDEFDRVMTYPIELLDGEYQLHEINKKYRPSRILPYITAVVKDDNEALMLEAIGQTNELLSAWQYERSEDRIVAQERDQY</sequence>
<evidence type="ECO:0000256" key="1">
    <source>
        <dbReference type="SAM" id="MobiDB-lite"/>
    </source>
</evidence>
<reference evidence="2" key="1">
    <citation type="submission" date="2021-10" db="EMBL/GenBank/DDBJ databases">
        <title>Novel species in genus Arthrobacter.</title>
        <authorList>
            <person name="Liu Y."/>
        </authorList>
    </citation>
    <scope>NUCLEOTIDE SEQUENCE</scope>
    <source>
        <strain evidence="2">Zg-Y786</strain>
    </source>
</reference>
<feature type="region of interest" description="Disordered" evidence="1">
    <location>
        <begin position="1"/>
        <end position="24"/>
    </location>
</feature>
<comment type="caution">
    <text evidence="2">The sequence shown here is derived from an EMBL/GenBank/DDBJ whole genome shotgun (WGS) entry which is preliminary data.</text>
</comment>
<proteinExistence type="predicted"/>